<dbReference type="PANTHER" id="PTHR24043">
    <property type="entry name" value="SCAVENGER RECEPTOR CLASS F"/>
    <property type="match status" value="1"/>
</dbReference>
<keyword evidence="3" id="KW-1133">Transmembrane helix</keyword>
<keyword evidence="6" id="KW-1185">Reference proteome</keyword>
<sequence>MWIVIIIGVSFYFNQTTLAALAPSCNYGSRCYKQCPINCKNMRCDANTGQCFGCVAGYQGQFCDQACSLGYYGIGCMYQCSENCNMTRRCNQFTGECDECETGYFGPDCKSKCGHCVNASQCHRSNGTCLRGCSAGFTGSFCREKCPSWSFGLNCVYRCNAFCRGNASCDHVTGKCNEGCIQGWNGPLCEKERQSCNDNSLVICIVVPMIIVLCGSIVNFIFWRRRRNAKDNESQSKEPSAENDKTKTIELSKQYSDLDHEGEDAHPYEYI</sequence>
<evidence type="ECO:0000313" key="7">
    <source>
        <dbReference type="RefSeq" id="XP_022306284.1"/>
    </source>
</evidence>
<dbReference type="KEGG" id="cvn:111112782"/>
<evidence type="ECO:0000256" key="4">
    <source>
        <dbReference type="SAM" id="SignalP"/>
    </source>
</evidence>
<dbReference type="InterPro" id="IPR002049">
    <property type="entry name" value="LE_dom"/>
</dbReference>
<dbReference type="GeneID" id="111112782"/>
<dbReference type="AlphaFoldDB" id="A0A8B8BTV9"/>
<dbReference type="RefSeq" id="XP_022306284.1">
    <property type="nucleotide sequence ID" value="XM_022450576.1"/>
</dbReference>
<accession>A0A8B8BTV9</accession>
<dbReference type="GO" id="GO:0005044">
    <property type="term" value="F:scavenger receptor activity"/>
    <property type="evidence" value="ECO:0007669"/>
    <property type="project" value="InterPro"/>
</dbReference>
<keyword evidence="4" id="KW-0732">Signal</keyword>
<feature type="signal peptide" evidence="4">
    <location>
        <begin position="1"/>
        <end position="19"/>
    </location>
</feature>
<dbReference type="PANTHER" id="PTHR24043:SF8">
    <property type="entry name" value="EGF-LIKE DOMAIN-CONTAINING PROTEIN"/>
    <property type="match status" value="1"/>
</dbReference>
<feature type="region of interest" description="Disordered" evidence="2">
    <location>
        <begin position="231"/>
        <end position="271"/>
    </location>
</feature>
<evidence type="ECO:0000259" key="5">
    <source>
        <dbReference type="Pfam" id="PF00053"/>
    </source>
</evidence>
<dbReference type="Proteomes" id="UP000694844">
    <property type="component" value="Chromosome 9"/>
</dbReference>
<dbReference type="Gene3D" id="2.170.300.10">
    <property type="entry name" value="Tie2 ligand-binding domain superfamily"/>
    <property type="match status" value="1"/>
</dbReference>
<gene>
    <name evidence="7" type="primary">LOC111112782</name>
</gene>
<keyword evidence="1" id="KW-0245">EGF-like domain</keyword>
<reference evidence="7" key="1">
    <citation type="submission" date="2025-08" db="UniProtKB">
        <authorList>
            <consortium name="RefSeq"/>
        </authorList>
    </citation>
    <scope>IDENTIFICATION</scope>
    <source>
        <tissue evidence="7">Whole sample</tissue>
    </source>
</reference>
<evidence type="ECO:0000256" key="1">
    <source>
        <dbReference type="ARBA" id="ARBA00022536"/>
    </source>
</evidence>
<keyword evidence="3" id="KW-0812">Transmembrane</keyword>
<feature type="transmembrane region" description="Helical" evidence="3">
    <location>
        <begin position="200"/>
        <end position="222"/>
    </location>
</feature>
<feature type="chain" id="PRO_5034884803" evidence="4">
    <location>
        <begin position="20"/>
        <end position="271"/>
    </location>
</feature>
<evidence type="ECO:0000256" key="3">
    <source>
        <dbReference type="SAM" id="Phobius"/>
    </source>
</evidence>
<name>A0A8B8BTV9_CRAVI</name>
<organism evidence="6 7">
    <name type="scientific">Crassostrea virginica</name>
    <name type="common">Eastern oyster</name>
    <dbReference type="NCBI Taxonomy" id="6565"/>
    <lineage>
        <taxon>Eukaryota</taxon>
        <taxon>Metazoa</taxon>
        <taxon>Spiralia</taxon>
        <taxon>Lophotrochozoa</taxon>
        <taxon>Mollusca</taxon>
        <taxon>Bivalvia</taxon>
        <taxon>Autobranchia</taxon>
        <taxon>Pteriomorphia</taxon>
        <taxon>Ostreida</taxon>
        <taxon>Ostreoidea</taxon>
        <taxon>Ostreidae</taxon>
        <taxon>Crassostrea</taxon>
    </lineage>
</organism>
<keyword evidence="3" id="KW-0472">Membrane</keyword>
<proteinExistence type="predicted"/>
<protein>
    <submittedName>
        <fullName evidence="7">Multiple epidermal growth factor-like domains protein 10</fullName>
    </submittedName>
</protein>
<dbReference type="InterPro" id="IPR042635">
    <property type="entry name" value="MEGF10/SREC1/2-like"/>
</dbReference>
<evidence type="ECO:0000256" key="2">
    <source>
        <dbReference type="SAM" id="MobiDB-lite"/>
    </source>
</evidence>
<evidence type="ECO:0000313" key="6">
    <source>
        <dbReference type="Proteomes" id="UP000694844"/>
    </source>
</evidence>
<feature type="domain" description="Laminin EGF-like" evidence="5">
    <location>
        <begin position="35"/>
        <end position="74"/>
    </location>
</feature>
<dbReference type="OrthoDB" id="6142339at2759"/>
<dbReference type="Pfam" id="PF00053">
    <property type="entry name" value="EGF_laminin"/>
    <property type="match status" value="1"/>
</dbReference>